<evidence type="ECO:0000313" key="2">
    <source>
        <dbReference type="EMBL" id="MDT0337443.1"/>
    </source>
</evidence>
<evidence type="ECO:0000256" key="1">
    <source>
        <dbReference type="SAM" id="Phobius"/>
    </source>
</evidence>
<gene>
    <name evidence="2" type="ORF">RJN63_11435</name>
</gene>
<sequence length="98" mass="10504">MRNIIAAALLIVLYPYAVAFTATHGLLDYLTQVISLSPAVADAIGGKGLLFMAAYLFFCLGVADVVSHFVGFFFRGANVGMVGLSDETLKKLQALFTR</sequence>
<dbReference type="RefSeq" id="WP_284076911.1">
    <property type="nucleotide sequence ID" value="NZ_JAVLSM010000007.1"/>
</dbReference>
<accession>A0AAE4K3X5</accession>
<organism evidence="2">
    <name type="scientific">Herbaspirillum huttiense subsp. nephrolepidis</name>
    <dbReference type="NCBI Taxonomy" id="3075126"/>
    <lineage>
        <taxon>Bacteria</taxon>
        <taxon>Pseudomonadati</taxon>
        <taxon>Pseudomonadota</taxon>
        <taxon>Betaproteobacteria</taxon>
        <taxon>Burkholderiales</taxon>
        <taxon>Oxalobacteraceae</taxon>
        <taxon>Herbaspirillum</taxon>
    </lineage>
</organism>
<keyword evidence="1" id="KW-0812">Transmembrane</keyword>
<name>A0AAE4K3X5_9BURK</name>
<feature type="transmembrane region" description="Helical" evidence="1">
    <location>
        <begin position="49"/>
        <end position="74"/>
    </location>
</feature>
<dbReference type="AlphaFoldDB" id="A0AAE4K3X5"/>
<protein>
    <submittedName>
        <fullName evidence="2">Uncharacterized protein</fullName>
    </submittedName>
</protein>
<dbReference type="EMBL" id="JAVRAA010000005">
    <property type="protein sequence ID" value="MDT0337443.1"/>
    <property type="molecule type" value="Genomic_DNA"/>
</dbReference>
<reference evidence="2" key="1">
    <citation type="submission" date="2023-02" db="EMBL/GenBank/DDBJ databases">
        <title>Description of Herbaspirillum huttiense subsp. nephrolepsisexaltata and Herbaspirillum huttiense subsp. lycopersicon.</title>
        <authorList>
            <person name="Poudel M."/>
            <person name="Sharma A."/>
            <person name="Goss E."/>
            <person name="Tapia J.H."/>
            <person name="Harmon C.M."/>
            <person name="Jones J.B."/>
        </authorList>
    </citation>
    <scope>NUCLEOTIDE SEQUENCE</scope>
    <source>
        <strain evidence="2">NC40101</strain>
    </source>
</reference>
<proteinExistence type="predicted"/>
<comment type="caution">
    <text evidence="2">The sequence shown here is derived from an EMBL/GenBank/DDBJ whole genome shotgun (WGS) entry which is preliminary data.</text>
</comment>
<keyword evidence="1" id="KW-0472">Membrane</keyword>
<keyword evidence="1" id="KW-1133">Transmembrane helix</keyword>